<evidence type="ECO:0000313" key="1">
    <source>
        <dbReference type="EMBL" id="WWQ63496.1"/>
    </source>
</evidence>
<keyword evidence="2" id="KW-1185">Reference proteome</keyword>
<name>A0ACD5A8F9_9ACTN</name>
<proteinExistence type="predicted"/>
<sequence>MGEEIADRIRLELFRWNWWHTALVAVGAGIGVLAGALWGRA</sequence>
<dbReference type="EMBL" id="CP146022">
    <property type="protein sequence ID" value="WWQ63496.1"/>
    <property type="molecule type" value="Genomic_DNA"/>
</dbReference>
<gene>
    <name evidence="1" type="ORF">V2W30_09175</name>
</gene>
<evidence type="ECO:0000313" key="2">
    <source>
        <dbReference type="Proteomes" id="UP001432251"/>
    </source>
</evidence>
<dbReference type="Proteomes" id="UP001432251">
    <property type="component" value="Chromosome"/>
</dbReference>
<protein>
    <submittedName>
        <fullName evidence="1">Uncharacterized protein</fullName>
    </submittedName>
</protein>
<organism evidence="1 2">
    <name type="scientific">Streptomyces citrinus</name>
    <dbReference type="NCBI Taxonomy" id="3118173"/>
    <lineage>
        <taxon>Bacteria</taxon>
        <taxon>Bacillati</taxon>
        <taxon>Actinomycetota</taxon>
        <taxon>Actinomycetes</taxon>
        <taxon>Kitasatosporales</taxon>
        <taxon>Streptomycetaceae</taxon>
        <taxon>Streptomyces</taxon>
    </lineage>
</organism>
<reference evidence="1" key="1">
    <citation type="journal article" date="2025" name="Int. J. Syst. Evol. Microbiol.">
        <title>Streptomyces citrinus sp. nov., with yellow diffusible pigment.</title>
        <authorList>
            <person name="He Y."/>
            <person name="Yang E."/>
            <person name="Xu J."/>
            <person name="Sun Y."/>
            <person name="Sun L."/>
        </authorList>
    </citation>
    <scope>NUCLEOTIDE SEQUENCE</scope>
    <source>
        <strain evidence="1">Q6</strain>
    </source>
</reference>
<accession>A0ACD5A8F9</accession>